<gene>
    <name evidence="2" type="ORF">BDQ12DRAFT_460463</name>
</gene>
<dbReference type="SUPFAM" id="SSF46689">
    <property type="entry name" value="Homeodomain-like"/>
    <property type="match status" value="1"/>
</dbReference>
<feature type="compositionally biased region" description="Pro residues" evidence="1">
    <location>
        <begin position="68"/>
        <end position="78"/>
    </location>
</feature>
<accession>A0A5C3M7G2</accession>
<dbReference type="OrthoDB" id="9909311at2759"/>
<evidence type="ECO:0000256" key="1">
    <source>
        <dbReference type="SAM" id="MobiDB-lite"/>
    </source>
</evidence>
<feature type="region of interest" description="Disordered" evidence="1">
    <location>
        <begin position="114"/>
        <end position="185"/>
    </location>
</feature>
<evidence type="ECO:0000313" key="2">
    <source>
        <dbReference type="EMBL" id="TFK40605.1"/>
    </source>
</evidence>
<sequence length="370" mass="40947">MTESHQSFLQDYYPRRQCASQRTYCTPRIHASVTLLPTSPYLLTSHSPVQPSSMFATTHRAPDQDYPSPAPSIPSPGPHPHHPQIDHYANYSQPSPMISGVSNENSALSFVQTESSIGPTRVRTRRQASLQQGLLGRRPQSTSNMSRHEQGHYDPGAHLHAQSAMAPRSRTPSGGSCSGSNYQPSNLDRLEINMASAVPMQMQSPYHPITPTSLSPYSPYEHRVHSRSTSGSTNFDARPASPALSIASNYTAASSVVHYTSTSKEPAPDKHKKARLTPLDRKAICLHAAQFPNQRQEDVARHFQVERSTISKILKSKERWLAVQDGTEHTAKHRWVTSAFKSMPLLTNSLQAVQVSSDRSENGRLDPGMR</sequence>
<dbReference type="Proteomes" id="UP000308652">
    <property type="component" value="Unassembled WGS sequence"/>
</dbReference>
<dbReference type="STRING" id="68775.A0A5C3M7G2"/>
<dbReference type="Gene3D" id="1.10.10.60">
    <property type="entry name" value="Homeodomain-like"/>
    <property type="match status" value="1"/>
</dbReference>
<protein>
    <submittedName>
        <fullName evidence="2">Uncharacterized protein</fullName>
    </submittedName>
</protein>
<feature type="compositionally biased region" description="Polar residues" evidence="1">
    <location>
        <begin position="170"/>
        <end position="185"/>
    </location>
</feature>
<dbReference type="AlphaFoldDB" id="A0A5C3M7G2"/>
<name>A0A5C3M7G2_9AGAR</name>
<dbReference type="InterPro" id="IPR009057">
    <property type="entry name" value="Homeodomain-like_sf"/>
</dbReference>
<keyword evidence="3" id="KW-1185">Reference proteome</keyword>
<organism evidence="2 3">
    <name type="scientific">Crucibulum laeve</name>
    <dbReference type="NCBI Taxonomy" id="68775"/>
    <lineage>
        <taxon>Eukaryota</taxon>
        <taxon>Fungi</taxon>
        <taxon>Dikarya</taxon>
        <taxon>Basidiomycota</taxon>
        <taxon>Agaricomycotina</taxon>
        <taxon>Agaricomycetes</taxon>
        <taxon>Agaricomycetidae</taxon>
        <taxon>Agaricales</taxon>
        <taxon>Agaricineae</taxon>
        <taxon>Nidulariaceae</taxon>
        <taxon>Crucibulum</taxon>
    </lineage>
</organism>
<feature type="compositionally biased region" description="Basic and acidic residues" evidence="1">
    <location>
        <begin position="146"/>
        <end position="157"/>
    </location>
</feature>
<dbReference type="EMBL" id="ML213596">
    <property type="protein sequence ID" value="TFK40605.1"/>
    <property type="molecule type" value="Genomic_DNA"/>
</dbReference>
<feature type="region of interest" description="Disordered" evidence="1">
    <location>
        <begin position="54"/>
        <end position="102"/>
    </location>
</feature>
<evidence type="ECO:0000313" key="3">
    <source>
        <dbReference type="Proteomes" id="UP000308652"/>
    </source>
</evidence>
<feature type="compositionally biased region" description="Polar residues" evidence="1">
    <location>
        <begin position="90"/>
        <end position="102"/>
    </location>
</feature>
<proteinExistence type="predicted"/>
<reference evidence="2 3" key="1">
    <citation type="journal article" date="2019" name="Nat. Ecol. Evol.">
        <title>Megaphylogeny resolves global patterns of mushroom evolution.</title>
        <authorList>
            <person name="Varga T."/>
            <person name="Krizsan K."/>
            <person name="Foldi C."/>
            <person name="Dima B."/>
            <person name="Sanchez-Garcia M."/>
            <person name="Sanchez-Ramirez S."/>
            <person name="Szollosi G.J."/>
            <person name="Szarkandi J.G."/>
            <person name="Papp V."/>
            <person name="Albert L."/>
            <person name="Andreopoulos W."/>
            <person name="Angelini C."/>
            <person name="Antonin V."/>
            <person name="Barry K.W."/>
            <person name="Bougher N.L."/>
            <person name="Buchanan P."/>
            <person name="Buyck B."/>
            <person name="Bense V."/>
            <person name="Catcheside P."/>
            <person name="Chovatia M."/>
            <person name="Cooper J."/>
            <person name="Damon W."/>
            <person name="Desjardin D."/>
            <person name="Finy P."/>
            <person name="Geml J."/>
            <person name="Haridas S."/>
            <person name="Hughes K."/>
            <person name="Justo A."/>
            <person name="Karasinski D."/>
            <person name="Kautmanova I."/>
            <person name="Kiss B."/>
            <person name="Kocsube S."/>
            <person name="Kotiranta H."/>
            <person name="LaButti K.M."/>
            <person name="Lechner B.E."/>
            <person name="Liimatainen K."/>
            <person name="Lipzen A."/>
            <person name="Lukacs Z."/>
            <person name="Mihaltcheva S."/>
            <person name="Morgado L.N."/>
            <person name="Niskanen T."/>
            <person name="Noordeloos M.E."/>
            <person name="Ohm R.A."/>
            <person name="Ortiz-Santana B."/>
            <person name="Ovrebo C."/>
            <person name="Racz N."/>
            <person name="Riley R."/>
            <person name="Savchenko A."/>
            <person name="Shiryaev A."/>
            <person name="Soop K."/>
            <person name="Spirin V."/>
            <person name="Szebenyi C."/>
            <person name="Tomsovsky M."/>
            <person name="Tulloss R.E."/>
            <person name="Uehling J."/>
            <person name="Grigoriev I.V."/>
            <person name="Vagvolgyi C."/>
            <person name="Papp T."/>
            <person name="Martin F.M."/>
            <person name="Miettinen O."/>
            <person name="Hibbett D.S."/>
            <person name="Nagy L.G."/>
        </authorList>
    </citation>
    <scope>NUCLEOTIDE SEQUENCE [LARGE SCALE GENOMIC DNA]</scope>
    <source>
        <strain evidence="2 3">CBS 166.37</strain>
    </source>
</reference>